<dbReference type="InterPro" id="IPR036390">
    <property type="entry name" value="WH_DNA-bd_sf"/>
</dbReference>
<evidence type="ECO:0000313" key="3">
    <source>
        <dbReference type="EMBL" id="MBE7368923.1"/>
    </source>
</evidence>
<dbReference type="SUPFAM" id="SSF46785">
    <property type="entry name" value="Winged helix' DNA-binding domain"/>
    <property type="match status" value="1"/>
</dbReference>
<dbReference type="PROSITE" id="PS52050">
    <property type="entry name" value="WYL"/>
    <property type="match status" value="1"/>
</dbReference>
<protein>
    <submittedName>
        <fullName evidence="3">YafY family transcriptional regulator</fullName>
    </submittedName>
</protein>
<dbReference type="RefSeq" id="WP_193677537.1">
    <property type="nucleotide sequence ID" value="NZ_JADDIV010000004.1"/>
</dbReference>
<dbReference type="Proteomes" id="UP000806285">
    <property type="component" value="Unassembled WGS sequence"/>
</dbReference>
<dbReference type="Pfam" id="PF08279">
    <property type="entry name" value="HTH_11"/>
    <property type="match status" value="1"/>
</dbReference>
<sequence>MTRSERLLAILQTLSGRRRAMTAAALAQRFAVSERSIYRDIAALNLQGARIEGSAGVGYVQREGFFLPPLAFDADEAAALLLGLRFVMRRGDATLVRGAESARAKLAAVLPAAFDDAAGADVPLLVAPPPERTGTLGALRRAISRQQVLRIRYSDRDGHGTERRVWPVALGWFEGAEILAAWCERRGAFRNFRLDRIRDIEPLDERPPRSRRSLLAAYRRLEPGLQF</sequence>
<dbReference type="EMBL" id="JADDIV010000004">
    <property type="protein sequence ID" value="MBE7368923.1"/>
    <property type="molecule type" value="Genomic_DNA"/>
</dbReference>
<organism evidence="3 4">
    <name type="scientific">Ramlibacter pallidus</name>
    <dbReference type="NCBI Taxonomy" id="2780087"/>
    <lineage>
        <taxon>Bacteria</taxon>
        <taxon>Pseudomonadati</taxon>
        <taxon>Pseudomonadota</taxon>
        <taxon>Betaproteobacteria</taxon>
        <taxon>Burkholderiales</taxon>
        <taxon>Comamonadaceae</taxon>
        <taxon>Ramlibacter</taxon>
    </lineage>
</organism>
<evidence type="ECO:0000313" key="4">
    <source>
        <dbReference type="Proteomes" id="UP000806285"/>
    </source>
</evidence>
<dbReference type="InterPro" id="IPR026881">
    <property type="entry name" value="WYL_dom"/>
</dbReference>
<dbReference type="Pfam" id="PF13280">
    <property type="entry name" value="WYL"/>
    <property type="match status" value="1"/>
</dbReference>
<name>A0ABR9S5Y1_9BURK</name>
<accession>A0ABR9S5Y1</accession>
<feature type="domain" description="Helix-turn-helix type 11" evidence="1">
    <location>
        <begin position="6"/>
        <end position="59"/>
    </location>
</feature>
<evidence type="ECO:0000259" key="2">
    <source>
        <dbReference type="Pfam" id="PF13280"/>
    </source>
</evidence>
<comment type="caution">
    <text evidence="3">The sequence shown here is derived from an EMBL/GenBank/DDBJ whole genome shotgun (WGS) entry which is preliminary data.</text>
</comment>
<dbReference type="InterPro" id="IPR013196">
    <property type="entry name" value="HTH_11"/>
</dbReference>
<reference evidence="3 4" key="1">
    <citation type="submission" date="2020-10" db="EMBL/GenBank/DDBJ databases">
        <title>Ramlibacter sp. HM2 16S ribosomal RNA gene Genome sequencing and assembly.</title>
        <authorList>
            <person name="Kang M."/>
        </authorList>
    </citation>
    <scope>NUCLEOTIDE SEQUENCE [LARGE SCALE GENOMIC DNA]</scope>
    <source>
        <strain evidence="3 4">HM2</strain>
    </source>
</reference>
<dbReference type="PANTHER" id="PTHR34580:SF3">
    <property type="entry name" value="PROTEIN PAFB"/>
    <property type="match status" value="1"/>
</dbReference>
<feature type="domain" description="WYL" evidence="2">
    <location>
        <begin position="135"/>
        <end position="202"/>
    </location>
</feature>
<dbReference type="InterPro" id="IPR036388">
    <property type="entry name" value="WH-like_DNA-bd_sf"/>
</dbReference>
<evidence type="ECO:0000259" key="1">
    <source>
        <dbReference type="Pfam" id="PF08279"/>
    </source>
</evidence>
<dbReference type="Gene3D" id="1.10.10.10">
    <property type="entry name" value="Winged helix-like DNA-binding domain superfamily/Winged helix DNA-binding domain"/>
    <property type="match status" value="1"/>
</dbReference>
<keyword evidence="4" id="KW-1185">Reference proteome</keyword>
<gene>
    <name evidence="3" type="ORF">IM787_15275</name>
</gene>
<dbReference type="PANTHER" id="PTHR34580">
    <property type="match status" value="1"/>
</dbReference>
<proteinExistence type="predicted"/>
<dbReference type="InterPro" id="IPR051534">
    <property type="entry name" value="CBASS_pafABC_assoc_protein"/>
</dbReference>